<proteinExistence type="predicted"/>
<dbReference type="RefSeq" id="WP_026813675.1">
    <property type="nucleotide sequence ID" value="NZ_BMWP01000017.1"/>
</dbReference>
<dbReference type="AlphaFoldDB" id="A0A918J217"/>
<protein>
    <submittedName>
        <fullName evidence="1">Uncharacterized protein</fullName>
    </submittedName>
</protein>
<evidence type="ECO:0000313" key="2">
    <source>
        <dbReference type="Proteomes" id="UP000634668"/>
    </source>
</evidence>
<comment type="caution">
    <text evidence="1">The sequence shown here is derived from an EMBL/GenBank/DDBJ whole genome shotgun (WGS) entry which is preliminary data.</text>
</comment>
<sequence length="84" mass="9910">MNSTSIGFYLDTTKTNVVTMGQVMLPFEMYFPKNHGENELRISKALSERNTFDKEITFKEKDRLQIVFNNNSESIEEVMEFEFE</sequence>
<keyword evidence="2" id="KW-1185">Reference proteome</keyword>
<gene>
    <name evidence="1" type="ORF">GCM10007383_24950</name>
</gene>
<dbReference type="Proteomes" id="UP000634668">
    <property type="component" value="Unassembled WGS sequence"/>
</dbReference>
<reference evidence="1" key="1">
    <citation type="journal article" date="2014" name="Int. J. Syst. Evol. Microbiol.">
        <title>Complete genome sequence of Corynebacterium casei LMG S-19264T (=DSM 44701T), isolated from a smear-ripened cheese.</title>
        <authorList>
            <consortium name="US DOE Joint Genome Institute (JGI-PGF)"/>
            <person name="Walter F."/>
            <person name="Albersmeier A."/>
            <person name="Kalinowski J."/>
            <person name="Ruckert C."/>
        </authorList>
    </citation>
    <scope>NUCLEOTIDE SEQUENCE</scope>
    <source>
        <strain evidence="1">KCTC 12113</strain>
    </source>
</reference>
<organism evidence="1 2">
    <name type="scientific">Arenibacter certesii</name>
    <dbReference type="NCBI Taxonomy" id="228955"/>
    <lineage>
        <taxon>Bacteria</taxon>
        <taxon>Pseudomonadati</taxon>
        <taxon>Bacteroidota</taxon>
        <taxon>Flavobacteriia</taxon>
        <taxon>Flavobacteriales</taxon>
        <taxon>Flavobacteriaceae</taxon>
        <taxon>Arenibacter</taxon>
    </lineage>
</organism>
<dbReference type="EMBL" id="BMWP01000017">
    <property type="protein sequence ID" value="GGW39232.1"/>
    <property type="molecule type" value="Genomic_DNA"/>
</dbReference>
<reference evidence="1" key="2">
    <citation type="submission" date="2020-09" db="EMBL/GenBank/DDBJ databases">
        <authorList>
            <person name="Sun Q."/>
            <person name="Kim S."/>
        </authorList>
    </citation>
    <scope>NUCLEOTIDE SEQUENCE</scope>
    <source>
        <strain evidence="1">KCTC 12113</strain>
    </source>
</reference>
<name>A0A918J217_9FLAO</name>
<evidence type="ECO:0000313" key="1">
    <source>
        <dbReference type="EMBL" id="GGW39232.1"/>
    </source>
</evidence>
<accession>A0A918J217</accession>